<dbReference type="InterPro" id="IPR036046">
    <property type="entry name" value="Acylphosphatase-like_dom_sf"/>
</dbReference>
<keyword evidence="5" id="KW-0378">Hydrolase</keyword>
<dbReference type="PRINTS" id="PR00112">
    <property type="entry name" value="ACYLPHPHTASE"/>
</dbReference>
<comment type="catalytic activity">
    <reaction evidence="4 5">
        <text>an acyl phosphate + H2O = a carboxylate + phosphate + H(+)</text>
        <dbReference type="Rhea" id="RHEA:14965"/>
        <dbReference type="ChEBI" id="CHEBI:15377"/>
        <dbReference type="ChEBI" id="CHEBI:15378"/>
        <dbReference type="ChEBI" id="CHEBI:29067"/>
        <dbReference type="ChEBI" id="CHEBI:43474"/>
        <dbReference type="ChEBI" id="CHEBI:59918"/>
        <dbReference type="EC" id="3.6.1.7"/>
    </reaction>
</comment>
<evidence type="ECO:0000313" key="9">
    <source>
        <dbReference type="Proteomes" id="UP000438120"/>
    </source>
</evidence>
<accession>A0A6A8MAE9</accession>
<feature type="active site" evidence="5">
    <location>
        <position position="36"/>
    </location>
</feature>
<comment type="similarity">
    <text evidence="1 6">Belongs to the acylphosphatase family.</text>
</comment>
<evidence type="ECO:0000256" key="4">
    <source>
        <dbReference type="ARBA" id="ARBA00047645"/>
    </source>
</evidence>
<evidence type="ECO:0000259" key="7">
    <source>
        <dbReference type="PROSITE" id="PS51160"/>
    </source>
</evidence>
<dbReference type="Gene3D" id="3.30.70.100">
    <property type="match status" value="1"/>
</dbReference>
<protein>
    <recommendedName>
        <fullName evidence="3 5">acylphosphatase</fullName>
        <ecNumber evidence="2 5">3.6.1.7</ecNumber>
    </recommendedName>
</protein>
<evidence type="ECO:0000256" key="5">
    <source>
        <dbReference type="PROSITE-ProRule" id="PRU00520"/>
    </source>
</evidence>
<gene>
    <name evidence="8" type="ORF">FYJ62_03195</name>
</gene>
<proteinExistence type="inferred from homology"/>
<dbReference type="EC" id="3.6.1.7" evidence="2 5"/>
<evidence type="ECO:0000313" key="8">
    <source>
        <dbReference type="EMBL" id="MST86668.1"/>
    </source>
</evidence>
<evidence type="ECO:0000256" key="6">
    <source>
        <dbReference type="RuleBase" id="RU004168"/>
    </source>
</evidence>
<dbReference type="Proteomes" id="UP000438120">
    <property type="component" value="Unassembled WGS sequence"/>
</dbReference>
<keyword evidence="9" id="KW-1185">Reference proteome</keyword>
<dbReference type="RefSeq" id="WP_154547670.1">
    <property type="nucleotide sequence ID" value="NZ_JBKZBY010000004.1"/>
</dbReference>
<comment type="caution">
    <text evidence="8">The sequence shown here is derived from an EMBL/GenBank/DDBJ whole genome shotgun (WGS) entry which is preliminary data.</text>
</comment>
<dbReference type="PROSITE" id="PS51160">
    <property type="entry name" value="ACYLPHOSPHATASE_3"/>
    <property type="match status" value="1"/>
</dbReference>
<dbReference type="EMBL" id="VUMX01000006">
    <property type="protein sequence ID" value="MST86668.1"/>
    <property type="molecule type" value="Genomic_DNA"/>
</dbReference>
<sequence>METRKMQVYGVVQGVGFRWAVQMQAQEMGLPGTVRNNPDGSVTIVVQGEPSELDAFTKDLGKAARFAHISRIDTEIVPEMEQLHSFHVLY</sequence>
<name>A0A6A8MAE9_9LACO</name>
<dbReference type="PANTHER" id="PTHR47268:SF4">
    <property type="entry name" value="ACYLPHOSPHATASE"/>
    <property type="match status" value="1"/>
</dbReference>
<dbReference type="InterPro" id="IPR017968">
    <property type="entry name" value="Acylphosphatase_CS"/>
</dbReference>
<dbReference type="GO" id="GO:0003998">
    <property type="term" value="F:acylphosphatase activity"/>
    <property type="evidence" value="ECO:0007669"/>
    <property type="project" value="UniProtKB-EC"/>
</dbReference>
<dbReference type="Pfam" id="PF00708">
    <property type="entry name" value="Acylphosphatase"/>
    <property type="match status" value="1"/>
</dbReference>
<organism evidence="8 9">
    <name type="scientific">Lactobacillus porci</name>
    <dbReference type="NCBI Taxonomy" id="2012477"/>
    <lineage>
        <taxon>Bacteria</taxon>
        <taxon>Bacillati</taxon>
        <taxon>Bacillota</taxon>
        <taxon>Bacilli</taxon>
        <taxon>Lactobacillales</taxon>
        <taxon>Lactobacillaceae</taxon>
        <taxon>Lactobacillus</taxon>
    </lineage>
</organism>
<evidence type="ECO:0000256" key="2">
    <source>
        <dbReference type="ARBA" id="ARBA00012150"/>
    </source>
</evidence>
<feature type="active site" evidence="5">
    <location>
        <position position="18"/>
    </location>
</feature>
<reference evidence="8 9" key="1">
    <citation type="submission" date="2019-08" db="EMBL/GenBank/DDBJ databases">
        <title>In-depth cultivation of the pig gut microbiome towards novel bacterial diversity and tailored functional studies.</title>
        <authorList>
            <person name="Wylensek D."/>
            <person name="Hitch T.C.A."/>
            <person name="Clavel T."/>
        </authorList>
    </citation>
    <scope>NUCLEOTIDE SEQUENCE [LARGE SCALE GENOMIC DNA]</scope>
    <source>
        <strain evidence="8 9">Bifido-178-WT-2B</strain>
    </source>
</reference>
<dbReference type="InterPro" id="IPR001792">
    <property type="entry name" value="Acylphosphatase-like_dom"/>
</dbReference>
<dbReference type="InterPro" id="IPR020456">
    <property type="entry name" value="Acylphosphatase"/>
</dbReference>
<feature type="domain" description="Acylphosphatase-like" evidence="7">
    <location>
        <begin position="3"/>
        <end position="90"/>
    </location>
</feature>
<dbReference type="SUPFAM" id="SSF54975">
    <property type="entry name" value="Acylphosphatase/BLUF domain-like"/>
    <property type="match status" value="1"/>
</dbReference>
<evidence type="ECO:0000256" key="3">
    <source>
        <dbReference type="ARBA" id="ARBA00015991"/>
    </source>
</evidence>
<evidence type="ECO:0000256" key="1">
    <source>
        <dbReference type="ARBA" id="ARBA00005614"/>
    </source>
</evidence>
<dbReference type="PROSITE" id="PS00150">
    <property type="entry name" value="ACYLPHOSPHATASE_1"/>
    <property type="match status" value="1"/>
</dbReference>
<dbReference type="PANTHER" id="PTHR47268">
    <property type="entry name" value="ACYLPHOSPHATASE"/>
    <property type="match status" value="1"/>
</dbReference>
<dbReference type="AlphaFoldDB" id="A0A6A8MAE9"/>
<dbReference type="OrthoDB" id="9808093at2"/>